<reference evidence="3 4" key="1">
    <citation type="journal article" date="2024" name="bioRxiv">
        <title>A reference genome for Trichogramma kaykai: A tiny desert-dwelling parasitoid wasp with competing sex-ratio distorters.</title>
        <authorList>
            <person name="Culotta J."/>
            <person name="Lindsey A.R."/>
        </authorList>
    </citation>
    <scope>NUCLEOTIDE SEQUENCE [LARGE SCALE GENOMIC DNA]</scope>
    <source>
        <strain evidence="3 4">KSX58</strain>
    </source>
</reference>
<gene>
    <name evidence="3" type="ORF">TKK_004300</name>
</gene>
<dbReference type="AlphaFoldDB" id="A0ABD2XDL9"/>
<feature type="domain" description="Sm" evidence="2">
    <location>
        <begin position="114"/>
        <end position="220"/>
    </location>
</feature>
<dbReference type="Proteomes" id="UP001627154">
    <property type="component" value="Unassembled WGS sequence"/>
</dbReference>
<evidence type="ECO:0000313" key="3">
    <source>
        <dbReference type="EMBL" id="KAL3403190.1"/>
    </source>
</evidence>
<dbReference type="Pfam" id="PF01423">
    <property type="entry name" value="LSM"/>
    <property type="match status" value="1"/>
</dbReference>
<evidence type="ECO:0000259" key="2">
    <source>
        <dbReference type="SMART" id="SM00651"/>
    </source>
</evidence>
<feature type="compositionally biased region" description="Polar residues" evidence="1">
    <location>
        <begin position="83"/>
        <end position="97"/>
    </location>
</feature>
<proteinExistence type="predicted"/>
<dbReference type="PANTHER" id="PTHR21415">
    <property type="entry name" value="U7 SNRNA-ASSOCIATED SM-LIKE PROTEIN LSM11"/>
    <property type="match status" value="1"/>
</dbReference>
<keyword evidence="4" id="KW-1185">Reference proteome</keyword>
<comment type="caution">
    <text evidence="3">The sequence shown here is derived from an EMBL/GenBank/DDBJ whole genome shotgun (WGS) entry which is preliminary data.</text>
</comment>
<dbReference type="InterPro" id="IPR001163">
    <property type="entry name" value="Sm_dom_euk/arc"/>
</dbReference>
<dbReference type="SMART" id="SM00651">
    <property type="entry name" value="Sm"/>
    <property type="match status" value="1"/>
</dbReference>
<dbReference type="EMBL" id="JBJJXI010000032">
    <property type="protein sequence ID" value="KAL3403190.1"/>
    <property type="molecule type" value="Genomic_DNA"/>
</dbReference>
<dbReference type="InterPro" id="IPR010920">
    <property type="entry name" value="LSM_dom_sf"/>
</dbReference>
<evidence type="ECO:0000313" key="4">
    <source>
        <dbReference type="Proteomes" id="UP001627154"/>
    </source>
</evidence>
<organism evidence="3 4">
    <name type="scientific">Trichogramma kaykai</name>
    <dbReference type="NCBI Taxonomy" id="54128"/>
    <lineage>
        <taxon>Eukaryota</taxon>
        <taxon>Metazoa</taxon>
        <taxon>Ecdysozoa</taxon>
        <taxon>Arthropoda</taxon>
        <taxon>Hexapoda</taxon>
        <taxon>Insecta</taxon>
        <taxon>Pterygota</taxon>
        <taxon>Neoptera</taxon>
        <taxon>Endopterygota</taxon>
        <taxon>Hymenoptera</taxon>
        <taxon>Apocrita</taxon>
        <taxon>Proctotrupomorpha</taxon>
        <taxon>Chalcidoidea</taxon>
        <taxon>Trichogrammatidae</taxon>
        <taxon>Trichogramma</taxon>
    </lineage>
</organism>
<accession>A0ABD2XDL9</accession>
<dbReference type="PANTHER" id="PTHR21415:SF1">
    <property type="entry name" value="U7 SNRNA-ASSOCIATED SM-LIKE PROTEIN LSM11"/>
    <property type="match status" value="1"/>
</dbReference>
<dbReference type="InterPro" id="IPR039267">
    <property type="entry name" value="Lsm11"/>
</dbReference>
<evidence type="ECO:0000256" key="1">
    <source>
        <dbReference type="SAM" id="MobiDB-lite"/>
    </source>
</evidence>
<sequence length="223" mass="25198">MEEDNNSSNDSTDAYSEKFDALKALTRPNVRIPVPDAPIYDNLSKFESVALKGLVISSKPKNDASKASKQQQQPARRFLPSQMPIQSTTRDNQSGKNVLNRMGKAQGPLFALYQYMENRIRVKITTRNDRGVRGYVEAYIAAFDKHWNLALEDCFEHWTRKVKRKAPALGDPSVDPLLVPSTSNVNSSTKVISRTKKFETLERHVPQLLLRGEHVVMVNKVIS</sequence>
<name>A0ABD2XDL9_9HYME</name>
<protein>
    <recommendedName>
        <fullName evidence="2">Sm domain-containing protein</fullName>
    </recommendedName>
</protein>
<dbReference type="Gene3D" id="2.30.30.100">
    <property type="match status" value="1"/>
</dbReference>
<dbReference type="InterPro" id="IPR034109">
    <property type="entry name" value="Lsm11_M"/>
</dbReference>
<dbReference type="SUPFAM" id="SSF50182">
    <property type="entry name" value="Sm-like ribonucleoproteins"/>
    <property type="match status" value="1"/>
</dbReference>
<dbReference type="CDD" id="cd01739">
    <property type="entry name" value="LSm11_M"/>
    <property type="match status" value="1"/>
</dbReference>
<feature type="region of interest" description="Disordered" evidence="1">
    <location>
        <begin position="60"/>
        <end position="98"/>
    </location>
</feature>